<keyword evidence="1" id="KW-0479">Metal-binding</keyword>
<dbReference type="PRINTS" id="PR00944">
    <property type="entry name" value="CUEXPORT"/>
</dbReference>
<sequence>MEKKILIEGMSCGHCVNHVTEALKEICGVKSVNVDLAGKNAIVELAHEVDDEKIKAAIDDAGYEVVGIETL</sequence>
<dbReference type="InterPro" id="IPR036163">
    <property type="entry name" value="HMA_dom_sf"/>
</dbReference>
<dbReference type="SUPFAM" id="SSF55008">
    <property type="entry name" value="HMA, heavy metal-associated domain"/>
    <property type="match status" value="1"/>
</dbReference>
<gene>
    <name evidence="3" type="ORF">bsdE14_05430</name>
</gene>
<dbReference type="Gene3D" id="3.30.70.100">
    <property type="match status" value="1"/>
</dbReference>
<feature type="domain" description="HMA" evidence="2">
    <location>
        <begin position="1"/>
        <end position="66"/>
    </location>
</feature>
<comment type="caution">
    <text evidence="3">The sequence shown here is derived from an EMBL/GenBank/DDBJ whole genome shotgun (WGS) entry which is preliminary data.</text>
</comment>
<dbReference type="PROSITE" id="PS01047">
    <property type="entry name" value="HMA_1"/>
    <property type="match status" value="1"/>
</dbReference>
<dbReference type="PROSITE" id="PS50846">
    <property type="entry name" value="HMA_2"/>
    <property type="match status" value="1"/>
</dbReference>
<name>A0ABQ5N1R5_9CLOT</name>
<evidence type="ECO:0000259" key="2">
    <source>
        <dbReference type="PROSITE" id="PS50846"/>
    </source>
</evidence>
<evidence type="ECO:0000313" key="3">
    <source>
        <dbReference type="EMBL" id="GLC29133.1"/>
    </source>
</evidence>
<dbReference type="RefSeq" id="WP_264848417.1">
    <property type="nucleotide sequence ID" value="NZ_BRXR01000001.1"/>
</dbReference>
<proteinExistence type="predicted"/>
<organism evidence="3 4">
    <name type="scientific">Clostridium omnivorum</name>
    <dbReference type="NCBI Taxonomy" id="1604902"/>
    <lineage>
        <taxon>Bacteria</taxon>
        <taxon>Bacillati</taxon>
        <taxon>Bacillota</taxon>
        <taxon>Clostridia</taxon>
        <taxon>Eubacteriales</taxon>
        <taxon>Clostridiaceae</taxon>
        <taxon>Clostridium</taxon>
    </lineage>
</organism>
<dbReference type="InterPro" id="IPR017969">
    <property type="entry name" value="Heavy-metal-associated_CS"/>
</dbReference>
<accession>A0ABQ5N1R5</accession>
<evidence type="ECO:0000313" key="4">
    <source>
        <dbReference type="Proteomes" id="UP001208567"/>
    </source>
</evidence>
<dbReference type="InterPro" id="IPR006121">
    <property type="entry name" value="HMA_dom"/>
</dbReference>
<reference evidence="3 4" key="1">
    <citation type="journal article" date="2024" name="Int. J. Syst. Evol. Microbiol.">
        <title>Clostridium omnivorum sp. nov., isolated from anoxic soil under the treatment of reductive soil disinfestation.</title>
        <authorList>
            <person name="Ueki A."/>
            <person name="Tonouchi A."/>
            <person name="Kaku N."/>
            <person name="Honma S."/>
            <person name="Ueki K."/>
        </authorList>
    </citation>
    <scope>NUCLEOTIDE SEQUENCE [LARGE SCALE GENOMIC DNA]</scope>
    <source>
        <strain evidence="3 4">E14</strain>
    </source>
</reference>
<dbReference type="Proteomes" id="UP001208567">
    <property type="component" value="Unassembled WGS sequence"/>
</dbReference>
<dbReference type="CDD" id="cd00371">
    <property type="entry name" value="HMA"/>
    <property type="match status" value="1"/>
</dbReference>
<keyword evidence="4" id="KW-1185">Reference proteome</keyword>
<dbReference type="Pfam" id="PF00403">
    <property type="entry name" value="HMA"/>
    <property type="match status" value="1"/>
</dbReference>
<dbReference type="InterPro" id="IPR000428">
    <property type="entry name" value="Cu-bd"/>
</dbReference>
<evidence type="ECO:0000256" key="1">
    <source>
        <dbReference type="ARBA" id="ARBA00022723"/>
    </source>
</evidence>
<dbReference type="EMBL" id="BRXR01000001">
    <property type="protein sequence ID" value="GLC29133.1"/>
    <property type="molecule type" value="Genomic_DNA"/>
</dbReference>
<protein>
    <recommendedName>
        <fullName evidence="2">HMA domain-containing protein</fullName>
    </recommendedName>
</protein>